<evidence type="ECO:0000259" key="1">
    <source>
        <dbReference type="Pfam" id="PF13173"/>
    </source>
</evidence>
<dbReference type="AlphaFoldDB" id="A0A2N5IZC2"/>
<dbReference type="EMBL" id="NMWT01000025">
    <property type="protein sequence ID" value="PLS27306.1"/>
    <property type="molecule type" value="Genomic_DNA"/>
</dbReference>
<dbReference type="Proteomes" id="UP000235034">
    <property type="component" value="Unassembled WGS sequence"/>
</dbReference>
<dbReference type="InterPro" id="IPR041682">
    <property type="entry name" value="AAA_14"/>
</dbReference>
<feature type="domain" description="AAA" evidence="1">
    <location>
        <begin position="30"/>
        <end position="163"/>
    </location>
</feature>
<accession>A0A2N5IZC2</accession>
<dbReference type="InterPro" id="IPR025420">
    <property type="entry name" value="DUF4143"/>
</dbReference>
<reference evidence="3 4" key="1">
    <citation type="submission" date="2017-07" db="EMBL/GenBank/DDBJ databases">
        <title>Bifidobacterium novel species.</title>
        <authorList>
            <person name="Lugli G.A."/>
            <person name="Milani C."/>
            <person name="Duranti S."/>
            <person name="Mangifesta M."/>
        </authorList>
    </citation>
    <scope>NUCLEOTIDE SEQUENCE [LARGE SCALE GENOMIC DNA]</scope>
    <source>
        <strain evidence="3 4">77</strain>
    </source>
</reference>
<dbReference type="SUPFAM" id="SSF52540">
    <property type="entry name" value="P-loop containing nucleoside triphosphate hydrolases"/>
    <property type="match status" value="1"/>
</dbReference>
<gene>
    <name evidence="3" type="ORF">Uis4E_1702</name>
</gene>
<feature type="domain" description="DUF4143" evidence="2">
    <location>
        <begin position="217"/>
        <end position="363"/>
    </location>
</feature>
<proteinExistence type="predicted"/>
<dbReference type="InterPro" id="IPR027417">
    <property type="entry name" value="P-loop_NTPase"/>
</dbReference>
<sequence length="431" mass="48246">MKDGDASMAKTLYDRPQYQALLERYRDVDQIKVLRGVRRCGKSAILTMYMRHLVAEGVPSENIFYKRFDEFGMPAVQTADDLTRQLGEAMEAADRHATFYVFLDEIQEVPGWEHVVRGLHTKDGVDVTITGSNAHFLSSDLATLLAGRYIPIDVYPLSFREYLSFRQSSGAPDASVDEAFATYLRFGGMPGLFSLKEQDEEDVTRELSAVFDTVILNDVAKRLGIRDLPMLERLVAYLFSTSGNLFSTRKVTGALRSAGYRVSQDTIENYIDALERAYILNGLCQSGLKGKELLNPLRKFYPVDTGLRNLATNFSVEDLGFQLEDVVANELLRRGNQVSIGAVPMESSGTSEIDFVAVNHQHRAYYQVTQSLIDEHVFEREIAPLRAVGDSFPKFILTYDHARGGITSDGIHIVSIPDWLQAGGSQERELA</sequence>
<keyword evidence="4" id="KW-1185">Reference proteome</keyword>
<dbReference type="Pfam" id="PF13173">
    <property type="entry name" value="AAA_14"/>
    <property type="match status" value="1"/>
</dbReference>
<evidence type="ECO:0000313" key="3">
    <source>
        <dbReference type="EMBL" id="PLS27306.1"/>
    </source>
</evidence>
<comment type="caution">
    <text evidence="3">The sequence shown here is derived from an EMBL/GenBank/DDBJ whole genome shotgun (WGS) entry which is preliminary data.</text>
</comment>
<evidence type="ECO:0000259" key="2">
    <source>
        <dbReference type="Pfam" id="PF13635"/>
    </source>
</evidence>
<name>A0A2N5IZC2_9BIFI</name>
<dbReference type="Pfam" id="PF13635">
    <property type="entry name" value="DUF4143"/>
    <property type="match status" value="1"/>
</dbReference>
<dbReference type="PANTHER" id="PTHR33295">
    <property type="entry name" value="ATPASE"/>
    <property type="match status" value="1"/>
</dbReference>
<protein>
    <submittedName>
        <fullName evidence="3">ATPase (AAA+ superfamily)</fullName>
    </submittedName>
</protein>
<evidence type="ECO:0000313" key="4">
    <source>
        <dbReference type="Proteomes" id="UP000235034"/>
    </source>
</evidence>
<organism evidence="3 4">
    <name type="scientific">Bifidobacterium parmae</name>
    <dbReference type="NCBI Taxonomy" id="361854"/>
    <lineage>
        <taxon>Bacteria</taxon>
        <taxon>Bacillati</taxon>
        <taxon>Actinomycetota</taxon>
        <taxon>Actinomycetes</taxon>
        <taxon>Bifidobacteriales</taxon>
        <taxon>Bifidobacteriaceae</taxon>
        <taxon>Bifidobacterium</taxon>
    </lineage>
</organism>
<dbReference type="PANTHER" id="PTHR33295:SF20">
    <property type="entry name" value="ATPASE"/>
    <property type="match status" value="1"/>
</dbReference>